<dbReference type="Pfam" id="PF00204">
    <property type="entry name" value="DNA_gyraseB"/>
    <property type="match status" value="1"/>
</dbReference>
<dbReference type="InterPro" id="IPR001241">
    <property type="entry name" value="Topo_IIA"/>
</dbReference>
<keyword evidence="5 10" id="KW-0067">ATP-binding</keyword>
<comment type="catalytic activity">
    <reaction evidence="1 10">
        <text>ATP-dependent breakage, passage and rejoining of double-stranded DNA.</text>
        <dbReference type="EC" id="5.6.2.2"/>
    </reaction>
</comment>
<evidence type="ECO:0000259" key="12">
    <source>
        <dbReference type="PROSITE" id="PS50880"/>
    </source>
</evidence>
<dbReference type="PRINTS" id="PR01159">
    <property type="entry name" value="DNAGYRASEB"/>
</dbReference>
<evidence type="ECO:0000256" key="2">
    <source>
        <dbReference type="ARBA" id="ARBA00010708"/>
    </source>
</evidence>
<evidence type="ECO:0000313" key="13">
    <source>
        <dbReference type="EMBL" id="KFB07928.1"/>
    </source>
</evidence>
<comment type="function">
    <text evidence="10">A type II topoisomerase that negatively supercoils closed circular double-stranded (ds) DNA in an ATP-dependent manner to modulate DNA topology and maintain chromosomes in an underwound state. Negative supercoiling favors strand separation, and DNA replication, transcription, recombination and repair, all of which involve strand separation. Also able to catalyze the interconversion of other topological isomers of dsDNA rings, including catenanes and knotted rings. Type II topoisomerases break and join 2 DNA strands simultaneously in an ATP-dependent manner.</text>
</comment>
<dbReference type="GO" id="GO:0005524">
    <property type="term" value="F:ATP binding"/>
    <property type="evidence" value="ECO:0007669"/>
    <property type="project" value="UniProtKB-UniRule"/>
</dbReference>
<dbReference type="InterPro" id="IPR020568">
    <property type="entry name" value="Ribosomal_Su5_D2-typ_SF"/>
</dbReference>
<keyword evidence="10" id="KW-0963">Cytoplasm</keyword>
<dbReference type="InterPro" id="IPR002288">
    <property type="entry name" value="DNA_gyrase_B_C"/>
</dbReference>
<comment type="subcellular location">
    <subcellularLocation>
        <location evidence="10">Cytoplasm</location>
    </subcellularLocation>
</comment>
<dbReference type="NCBIfam" id="TIGR01059">
    <property type="entry name" value="gyrB"/>
    <property type="match status" value="1"/>
</dbReference>
<dbReference type="GO" id="GO:0005737">
    <property type="term" value="C:cytoplasm"/>
    <property type="evidence" value="ECO:0007669"/>
    <property type="project" value="UniProtKB-SubCell"/>
</dbReference>
<dbReference type="PANTHER" id="PTHR45866">
    <property type="entry name" value="DNA GYRASE/TOPOISOMERASE SUBUNIT B"/>
    <property type="match status" value="1"/>
</dbReference>
<dbReference type="SUPFAM" id="SSF56719">
    <property type="entry name" value="Type II DNA topoisomerase"/>
    <property type="match status" value="1"/>
</dbReference>
<keyword evidence="6 10" id="KW-0460">Magnesium</keyword>
<evidence type="ECO:0000256" key="10">
    <source>
        <dbReference type="HAMAP-Rule" id="MF_01898"/>
    </source>
</evidence>
<dbReference type="InterPro" id="IPR011557">
    <property type="entry name" value="GyrB"/>
</dbReference>
<dbReference type="InterPro" id="IPR003594">
    <property type="entry name" value="HATPase_dom"/>
</dbReference>
<dbReference type="InterPro" id="IPR013759">
    <property type="entry name" value="Topo_IIA_B_C"/>
</dbReference>
<dbReference type="SMART" id="SM00387">
    <property type="entry name" value="HATPase_c"/>
    <property type="match status" value="1"/>
</dbReference>
<evidence type="ECO:0000256" key="8">
    <source>
        <dbReference type="ARBA" id="ARBA00023125"/>
    </source>
</evidence>
<dbReference type="InterPro" id="IPR006171">
    <property type="entry name" value="TOPRIM_dom"/>
</dbReference>
<dbReference type="PANTHER" id="PTHR45866:SF1">
    <property type="entry name" value="DNA GYRASE SUBUNIT B, MITOCHONDRIAL"/>
    <property type="match status" value="1"/>
</dbReference>
<dbReference type="InterPro" id="IPR013760">
    <property type="entry name" value="Topo_IIA-like_dom_sf"/>
</dbReference>
<dbReference type="GO" id="GO:0006261">
    <property type="term" value="P:DNA-templated DNA replication"/>
    <property type="evidence" value="ECO:0007669"/>
    <property type="project" value="UniProtKB-UniRule"/>
</dbReference>
<feature type="binding site" evidence="10">
    <location>
        <position position="541"/>
    </location>
    <ligand>
        <name>Mg(2+)</name>
        <dbReference type="ChEBI" id="CHEBI:18420"/>
        <label>1</label>
        <note>catalytic</note>
    </ligand>
</feature>
<dbReference type="NCBIfam" id="NF011501">
    <property type="entry name" value="PRK14939.1"/>
    <property type="match status" value="1"/>
</dbReference>
<dbReference type="SUPFAM" id="SSF55874">
    <property type="entry name" value="ATPase domain of HSP90 chaperone/DNA topoisomerase II/histidine kinase"/>
    <property type="match status" value="1"/>
</dbReference>
<feature type="binding site" evidence="10">
    <location>
        <position position="541"/>
    </location>
    <ligand>
        <name>Mg(2+)</name>
        <dbReference type="ChEBI" id="CHEBI:18420"/>
        <label>2</label>
    </ligand>
</feature>
<dbReference type="SMART" id="SM00433">
    <property type="entry name" value="TOP2c"/>
    <property type="match status" value="1"/>
</dbReference>
<dbReference type="PRINTS" id="PR00418">
    <property type="entry name" value="TPI2FAMILY"/>
</dbReference>
<dbReference type="Pfam" id="PF02518">
    <property type="entry name" value="HATPase_c"/>
    <property type="match status" value="1"/>
</dbReference>
<comment type="miscellaneous">
    <text evidence="10">Few gyrases are as efficient as E.coli at forming negative supercoils. Not all organisms have 2 type II topoisomerases; in organisms with a single type II topoisomerase this enzyme also has to decatenate newly replicated chromosomes.</text>
</comment>
<dbReference type="InterPro" id="IPR013506">
    <property type="entry name" value="Topo_IIA_bsu_dom2"/>
</dbReference>
<dbReference type="PROSITE" id="PS00177">
    <property type="entry name" value="TOPOISOMERASE_II"/>
    <property type="match status" value="1"/>
</dbReference>
<evidence type="ECO:0000256" key="3">
    <source>
        <dbReference type="ARBA" id="ARBA00022723"/>
    </source>
</evidence>
<proteinExistence type="inferred from homology"/>
<feature type="site" description="Interaction with DNA" evidence="10">
    <location>
        <position position="496"/>
    </location>
</feature>
<dbReference type="HAMAP" id="MF_01898">
    <property type="entry name" value="GyrB"/>
    <property type="match status" value="1"/>
</dbReference>
<dbReference type="NCBIfam" id="NF004189">
    <property type="entry name" value="PRK05644.1"/>
    <property type="match status" value="1"/>
</dbReference>
<dbReference type="Gene3D" id="3.30.230.10">
    <property type="match status" value="1"/>
</dbReference>
<name>A0A084U4P2_MALIO</name>
<dbReference type="GO" id="GO:0034335">
    <property type="term" value="F:DNA negative supercoiling activity"/>
    <property type="evidence" value="ECO:0007669"/>
    <property type="project" value="UniProtKB-ARBA"/>
</dbReference>
<keyword evidence="8" id="KW-0238">DNA-binding</keyword>
<dbReference type="Pfam" id="PF01751">
    <property type="entry name" value="Toprim"/>
    <property type="match status" value="1"/>
</dbReference>
<dbReference type="GO" id="GO:0006265">
    <property type="term" value="P:DNA topological change"/>
    <property type="evidence" value="ECO:0007669"/>
    <property type="project" value="UniProtKB-UniRule"/>
</dbReference>
<dbReference type="InterPro" id="IPR034160">
    <property type="entry name" value="TOPRIM_GyrB"/>
</dbReference>
<keyword evidence="7 10" id="KW-0799">Topoisomerase</keyword>
<evidence type="ECO:0000256" key="4">
    <source>
        <dbReference type="ARBA" id="ARBA00022741"/>
    </source>
</evidence>
<dbReference type="Proteomes" id="UP000028523">
    <property type="component" value="Unassembled WGS sequence"/>
</dbReference>
<feature type="region of interest" description="Disordered" evidence="11">
    <location>
        <begin position="1"/>
        <end position="37"/>
    </location>
</feature>
<dbReference type="RefSeq" id="WP_144240881.1">
    <property type="nucleotide sequence ID" value="NZ_AWQU01000045.1"/>
</dbReference>
<comment type="caution">
    <text evidence="13">The sequence shown here is derived from an EMBL/GenBank/DDBJ whole genome shotgun (WGS) entry which is preliminary data.</text>
</comment>
<dbReference type="EC" id="5.6.2.2" evidence="10"/>
<dbReference type="InterPro" id="IPR014721">
    <property type="entry name" value="Ribsml_uS5_D2-typ_fold_subgr"/>
</dbReference>
<feature type="binding site" evidence="10">
    <location>
        <position position="468"/>
    </location>
    <ligand>
        <name>Mg(2+)</name>
        <dbReference type="ChEBI" id="CHEBI:18420"/>
        <label>1</label>
        <note>catalytic</note>
    </ligand>
</feature>
<feature type="domain" description="Toprim" evidence="12">
    <location>
        <begin position="462"/>
        <end position="576"/>
    </location>
</feature>
<evidence type="ECO:0000256" key="11">
    <source>
        <dbReference type="SAM" id="MobiDB-lite"/>
    </source>
</evidence>
<dbReference type="InterPro" id="IPR036890">
    <property type="entry name" value="HATPase_C_sf"/>
</dbReference>
<comment type="similarity">
    <text evidence="2 10">Belongs to the type II topoisomerase GyrB family.</text>
</comment>
<dbReference type="AlphaFoldDB" id="A0A084U4P2"/>
<dbReference type="Pfam" id="PF00986">
    <property type="entry name" value="DNA_gyraseB_C"/>
    <property type="match status" value="1"/>
</dbReference>
<dbReference type="PROSITE" id="PS50880">
    <property type="entry name" value="TOPRIM"/>
    <property type="match status" value="1"/>
</dbReference>
<evidence type="ECO:0000256" key="9">
    <source>
        <dbReference type="ARBA" id="ARBA00023235"/>
    </source>
</evidence>
<dbReference type="GO" id="GO:0046872">
    <property type="term" value="F:metal ion binding"/>
    <property type="evidence" value="ECO:0007669"/>
    <property type="project" value="UniProtKB-KW"/>
</dbReference>
<reference evidence="13 14" key="1">
    <citation type="journal article" date="2014" name="PLoS ONE">
        <title>Reduction of Hydrogen Peroxide Accumulation and Toxicity by a Catalase from Mycoplasma iowae.</title>
        <authorList>
            <person name="Pritchard R.E."/>
            <person name="Prassinos A.J."/>
            <person name="Osborne J.D."/>
            <person name="Raviv Z."/>
            <person name="Balish M.F."/>
        </authorList>
    </citation>
    <scope>NUCLEOTIDE SEQUENCE [LARGE SCALE GENOMIC DNA]</scope>
    <source>
        <strain evidence="13 14">DK-CPA</strain>
    </source>
</reference>
<comment type="subunit">
    <text evidence="10">Heterotetramer, composed of two GyrA and two GyrB chains. In the heterotetramer, GyrA contains the active site tyrosine that forms a transient covalent intermediate with DNA, while GyrB binds cofactors and catalyzes ATP hydrolysis.</text>
</comment>
<feature type="binding site" evidence="10">
    <location>
        <position position="543"/>
    </location>
    <ligand>
        <name>Mg(2+)</name>
        <dbReference type="ChEBI" id="CHEBI:18420"/>
        <label>2</label>
    </ligand>
</feature>
<dbReference type="FunFam" id="3.40.50.670:FF:000002">
    <property type="entry name" value="DNA gyrase subunit B"/>
    <property type="match status" value="1"/>
</dbReference>
<evidence type="ECO:0000256" key="6">
    <source>
        <dbReference type="ARBA" id="ARBA00022842"/>
    </source>
</evidence>
<dbReference type="SUPFAM" id="SSF54211">
    <property type="entry name" value="Ribosomal protein S5 domain 2-like"/>
    <property type="match status" value="1"/>
</dbReference>
<sequence length="677" mass="76291">MPVSKKKSDEVQVVTKTEEVKTEEKKAKKASVKKSSDYSSSSIKILKGLEAVRKRPGMYIGSTDTKGLHHMIWEIVDNSIDEAMAGYANQVDVIVTKEGSVVVKDNGRGIPVEKHPETKKSTVETVLTVLHAGGKFDNDSYKVSGGLHGVGASVVNALSEYMKVWVYRDNKEHYIEFRNGGQPQSELKVINTNPTIKNGTVIEFYPDFTIMEKAEFDQETIVDRLKQLAYLNKGIQINFEDQRDSTKELFLFAGGIKQWVEELNAEKEALTPTIVYDEKEETVKAANSNDKYNIRVEIAFQYNKTYNNSTFTFCNNINTTEGGSHEEGFKFALAKVINKFAIEKKLLKDTDEKISKEDAIEGLTAIVSIKHPNPQYEGQTKRKLGNSEVRPLVNNITSDIFEKYMLENPEDANTIIKKCLLAMEARKKSFEAREATRRKSPFESNSLPGKLADCSTKDAEISELYIVEGDSAGGSAKLGRDRVYQAILPLRGKILNVEKAKSDKIFSSEEIINLITAIGAGVGPEFKIDKLRYNKIIIMTDADVDGAHIRILLLTFLFRYMYPLVENGNVYIAQPPLYKFSVGKSFKYAYDDKTLEAFKKEAKNNKFSVQRYKGLGEMNPDQLWETTMDPTNRVLLKVTIEDALKADKSFSLLMGDEVAPRKEFIEKNAKYVKNLDI</sequence>
<dbReference type="Gene3D" id="3.40.50.670">
    <property type="match status" value="1"/>
</dbReference>
<dbReference type="FunFam" id="3.30.565.10:FF:000002">
    <property type="entry name" value="DNA gyrase subunit B"/>
    <property type="match status" value="1"/>
</dbReference>
<dbReference type="Gene3D" id="3.30.565.10">
    <property type="entry name" value="Histidine kinase-like ATPase, C-terminal domain"/>
    <property type="match status" value="1"/>
</dbReference>
<dbReference type="InterPro" id="IPR000565">
    <property type="entry name" value="Topo_IIA_B"/>
</dbReference>
<evidence type="ECO:0000313" key="14">
    <source>
        <dbReference type="Proteomes" id="UP000028523"/>
    </source>
</evidence>
<dbReference type="GO" id="GO:0005694">
    <property type="term" value="C:chromosome"/>
    <property type="evidence" value="ECO:0007669"/>
    <property type="project" value="InterPro"/>
</dbReference>
<dbReference type="GO" id="GO:0003677">
    <property type="term" value="F:DNA binding"/>
    <property type="evidence" value="ECO:0007669"/>
    <property type="project" value="UniProtKB-KW"/>
</dbReference>
<dbReference type="EMBL" id="AWQU01000045">
    <property type="protein sequence ID" value="KFB07928.1"/>
    <property type="molecule type" value="Genomic_DNA"/>
</dbReference>
<gene>
    <name evidence="10 13" type="primary">gyrB</name>
    <name evidence="13" type="ORF">P271_793</name>
</gene>
<dbReference type="InterPro" id="IPR018522">
    <property type="entry name" value="TopoIIA_CS"/>
</dbReference>
<dbReference type="CDD" id="cd03366">
    <property type="entry name" value="TOPRIM_TopoIIA_GyrB"/>
    <property type="match status" value="1"/>
</dbReference>
<evidence type="ECO:0000256" key="7">
    <source>
        <dbReference type="ARBA" id="ARBA00023029"/>
    </source>
</evidence>
<organism evidence="13 14">
    <name type="scientific">Malacoplasma iowae DK-CPA</name>
    <dbReference type="NCBI Taxonomy" id="1394179"/>
    <lineage>
        <taxon>Bacteria</taxon>
        <taxon>Bacillati</taxon>
        <taxon>Mycoplasmatota</taxon>
        <taxon>Mycoplasmoidales</taxon>
        <taxon>Mycoplasmoidaceae</taxon>
        <taxon>Malacoplasma</taxon>
    </lineage>
</organism>
<keyword evidence="14" id="KW-1185">Reference proteome</keyword>
<feature type="compositionally biased region" description="Basic and acidic residues" evidence="11">
    <location>
        <begin position="1"/>
        <end position="26"/>
    </location>
</feature>
<keyword evidence="3 10" id="KW-0479">Metal-binding</keyword>
<keyword evidence="9 10" id="KW-0413">Isomerase</keyword>
<accession>A0A084U4P2</accession>
<keyword evidence="4 10" id="KW-0547">Nucleotide-binding</keyword>
<comment type="cofactor">
    <cofactor evidence="10">
        <name>Mg(2+)</name>
        <dbReference type="ChEBI" id="CHEBI:18420"/>
    </cofactor>
    <cofactor evidence="10">
        <name>Mn(2+)</name>
        <dbReference type="ChEBI" id="CHEBI:29035"/>
    </cofactor>
    <cofactor evidence="10">
        <name>Ca(2+)</name>
        <dbReference type="ChEBI" id="CHEBI:29108"/>
    </cofactor>
    <text evidence="10">Binds two Mg(2+) per subunit. The magnesium ions form salt bridges with both the protein and the DNA. Can also accept other divalent metal cations, such as Mn(2+) or Ca(2+).</text>
</comment>
<evidence type="ECO:0000256" key="5">
    <source>
        <dbReference type="ARBA" id="ARBA00022840"/>
    </source>
</evidence>
<dbReference type="CDD" id="cd16928">
    <property type="entry name" value="HATPase_GyrB-like"/>
    <property type="match status" value="1"/>
</dbReference>
<feature type="site" description="Interaction with DNA" evidence="10">
    <location>
        <position position="493"/>
    </location>
</feature>
<evidence type="ECO:0000256" key="1">
    <source>
        <dbReference type="ARBA" id="ARBA00000185"/>
    </source>
</evidence>
<protein>
    <recommendedName>
        <fullName evidence="10">DNA gyrase subunit B</fullName>
        <ecNumber evidence="10">5.6.2.2</ecNumber>
    </recommendedName>
</protein>